<sequence>MRYARRAGALRWVGWWRGLRRIFRLQALDDDIKAAPFVPLLTRCCDAEKMRYARRAGALRWVGWWRGLRRIFRLQALDDDIKAAPFVPLLTRCCDAEKMIYGRRAGALRWVDDGRGSEFFGFRRLTMTSRPRRSYRSLLGATTRRKRDARRVGALRWVG</sequence>
<gene>
    <name evidence="1" type="ORF">B0H15DRAFT_299464</name>
</gene>
<reference evidence="1" key="1">
    <citation type="submission" date="2023-03" db="EMBL/GenBank/DDBJ databases">
        <title>Massive genome expansion in bonnet fungi (Mycena s.s.) driven by repeated elements and novel gene families across ecological guilds.</title>
        <authorList>
            <consortium name="Lawrence Berkeley National Laboratory"/>
            <person name="Harder C.B."/>
            <person name="Miyauchi S."/>
            <person name="Viragh M."/>
            <person name="Kuo A."/>
            <person name="Thoen E."/>
            <person name="Andreopoulos B."/>
            <person name="Lu D."/>
            <person name="Skrede I."/>
            <person name="Drula E."/>
            <person name="Henrissat B."/>
            <person name="Morin E."/>
            <person name="Kohler A."/>
            <person name="Barry K."/>
            <person name="LaButti K."/>
            <person name="Morin E."/>
            <person name="Salamov A."/>
            <person name="Lipzen A."/>
            <person name="Mereny Z."/>
            <person name="Hegedus B."/>
            <person name="Baldrian P."/>
            <person name="Stursova M."/>
            <person name="Weitz H."/>
            <person name="Taylor A."/>
            <person name="Grigoriev I.V."/>
            <person name="Nagy L.G."/>
            <person name="Martin F."/>
            <person name="Kauserud H."/>
        </authorList>
    </citation>
    <scope>NUCLEOTIDE SEQUENCE</scope>
    <source>
        <strain evidence="1">CBHHK173m</strain>
    </source>
</reference>
<evidence type="ECO:0000313" key="1">
    <source>
        <dbReference type="EMBL" id="KAJ7087635.1"/>
    </source>
</evidence>
<organism evidence="1 2">
    <name type="scientific">Mycena belliarum</name>
    <dbReference type="NCBI Taxonomy" id="1033014"/>
    <lineage>
        <taxon>Eukaryota</taxon>
        <taxon>Fungi</taxon>
        <taxon>Dikarya</taxon>
        <taxon>Basidiomycota</taxon>
        <taxon>Agaricomycotina</taxon>
        <taxon>Agaricomycetes</taxon>
        <taxon>Agaricomycetidae</taxon>
        <taxon>Agaricales</taxon>
        <taxon>Marasmiineae</taxon>
        <taxon>Mycenaceae</taxon>
        <taxon>Mycena</taxon>
    </lineage>
</organism>
<proteinExistence type="predicted"/>
<accession>A0AAD6U4L2</accession>
<name>A0AAD6U4L2_9AGAR</name>
<dbReference type="Proteomes" id="UP001222325">
    <property type="component" value="Unassembled WGS sequence"/>
</dbReference>
<protein>
    <submittedName>
        <fullName evidence="1">Uncharacterized protein</fullName>
    </submittedName>
</protein>
<dbReference type="EMBL" id="JARJCN010000028">
    <property type="protein sequence ID" value="KAJ7087635.1"/>
    <property type="molecule type" value="Genomic_DNA"/>
</dbReference>
<comment type="caution">
    <text evidence="1">The sequence shown here is derived from an EMBL/GenBank/DDBJ whole genome shotgun (WGS) entry which is preliminary data.</text>
</comment>
<dbReference type="AlphaFoldDB" id="A0AAD6U4L2"/>
<keyword evidence="2" id="KW-1185">Reference proteome</keyword>
<evidence type="ECO:0000313" key="2">
    <source>
        <dbReference type="Proteomes" id="UP001222325"/>
    </source>
</evidence>